<evidence type="ECO:0000313" key="2">
    <source>
        <dbReference type="Proteomes" id="UP000000305"/>
    </source>
</evidence>
<accession>E9GNX4</accession>
<evidence type="ECO:0000313" key="1">
    <source>
        <dbReference type="EMBL" id="EFX78871.1"/>
    </source>
</evidence>
<sequence length="71" mass="7872">MKISSQSSRDEDGLKAQEENLRKKNTELLEKLAASRGALLSMFPAISANKKKFDEVLNSRDSSSQTLTSQL</sequence>
<reference evidence="1 2" key="1">
    <citation type="journal article" date="2011" name="Science">
        <title>The ecoresponsive genome of Daphnia pulex.</title>
        <authorList>
            <person name="Colbourne J.K."/>
            <person name="Pfrender M.E."/>
            <person name="Gilbert D."/>
            <person name="Thomas W.K."/>
            <person name="Tucker A."/>
            <person name="Oakley T.H."/>
            <person name="Tokishita S."/>
            <person name="Aerts A."/>
            <person name="Arnold G.J."/>
            <person name="Basu M.K."/>
            <person name="Bauer D.J."/>
            <person name="Caceres C.E."/>
            <person name="Carmel L."/>
            <person name="Casola C."/>
            <person name="Choi J.H."/>
            <person name="Detter J.C."/>
            <person name="Dong Q."/>
            <person name="Dusheyko S."/>
            <person name="Eads B.D."/>
            <person name="Frohlich T."/>
            <person name="Geiler-Samerotte K.A."/>
            <person name="Gerlach D."/>
            <person name="Hatcher P."/>
            <person name="Jogdeo S."/>
            <person name="Krijgsveld J."/>
            <person name="Kriventseva E.V."/>
            <person name="Kultz D."/>
            <person name="Laforsch C."/>
            <person name="Lindquist E."/>
            <person name="Lopez J."/>
            <person name="Manak J.R."/>
            <person name="Muller J."/>
            <person name="Pangilinan J."/>
            <person name="Patwardhan R.P."/>
            <person name="Pitluck S."/>
            <person name="Pritham E.J."/>
            <person name="Rechtsteiner A."/>
            <person name="Rho M."/>
            <person name="Rogozin I.B."/>
            <person name="Sakarya O."/>
            <person name="Salamov A."/>
            <person name="Schaack S."/>
            <person name="Shapiro H."/>
            <person name="Shiga Y."/>
            <person name="Skalitzky C."/>
            <person name="Smith Z."/>
            <person name="Souvorov A."/>
            <person name="Sung W."/>
            <person name="Tang Z."/>
            <person name="Tsuchiya D."/>
            <person name="Tu H."/>
            <person name="Vos H."/>
            <person name="Wang M."/>
            <person name="Wolf Y.I."/>
            <person name="Yamagata H."/>
            <person name="Yamada T."/>
            <person name="Ye Y."/>
            <person name="Shaw J.R."/>
            <person name="Andrews J."/>
            <person name="Crease T.J."/>
            <person name="Tang H."/>
            <person name="Lucas S.M."/>
            <person name="Robertson H.M."/>
            <person name="Bork P."/>
            <person name="Koonin E.V."/>
            <person name="Zdobnov E.M."/>
            <person name="Grigoriev I.V."/>
            <person name="Lynch M."/>
            <person name="Boore J.L."/>
        </authorList>
    </citation>
    <scope>NUCLEOTIDE SEQUENCE [LARGE SCALE GENOMIC DNA]</scope>
</reference>
<dbReference type="Proteomes" id="UP000000305">
    <property type="component" value="Unassembled WGS sequence"/>
</dbReference>
<dbReference type="HOGENOM" id="CLU_2742605_0_0_1"/>
<gene>
    <name evidence="1" type="ORF">DAPPUDRAFT_245718</name>
</gene>
<protein>
    <submittedName>
        <fullName evidence="1">Uncharacterized protein</fullName>
    </submittedName>
</protein>
<dbReference type="KEGG" id="dpx:DAPPUDRAFT_245718"/>
<dbReference type="InParanoid" id="E9GNX4"/>
<organism evidence="1 2">
    <name type="scientific">Daphnia pulex</name>
    <name type="common">Water flea</name>
    <dbReference type="NCBI Taxonomy" id="6669"/>
    <lineage>
        <taxon>Eukaryota</taxon>
        <taxon>Metazoa</taxon>
        <taxon>Ecdysozoa</taxon>
        <taxon>Arthropoda</taxon>
        <taxon>Crustacea</taxon>
        <taxon>Branchiopoda</taxon>
        <taxon>Diplostraca</taxon>
        <taxon>Cladocera</taxon>
        <taxon>Anomopoda</taxon>
        <taxon>Daphniidae</taxon>
        <taxon>Daphnia</taxon>
    </lineage>
</organism>
<dbReference type="EMBL" id="GL732555">
    <property type="protein sequence ID" value="EFX78871.1"/>
    <property type="molecule type" value="Genomic_DNA"/>
</dbReference>
<dbReference type="AlphaFoldDB" id="E9GNX4"/>
<proteinExistence type="predicted"/>
<keyword evidence="2" id="KW-1185">Reference proteome</keyword>
<name>E9GNX4_DAPPU</name>